<accession>A0ABU0KLW3</accession>
<dbReference type="InterPro" id="IPR001926">
    <property type="entry name" value="TrpB-like_PALP"/>
</dbReference>
<evidence type="ECO:0000256" key="2">
    <source>
        <dbReference type="ARBA" id="ARBA00001933"/>
    </source>
</evidence>
<keyword evidence="9" id="KW-0456">Lyase</keyword>
<evidence type="ECO:0000256" key="1">
    <source>
        <dbReference type="ARBA" id="ARBA00001913"/>
    </source>
</evidence>
<dbReference type="InterPro" id="IPR000634">
    <property type="entry name" value="Ser/Thr_deHydtase_PyrdxlP-BS"/>
</dbReference>
<feature type="domain" description="Tryptophan synthase beta chain-like PALP" evidence="8">
    <location>
        <begin position="25"/>
        <end position="309"/>
    </location>
</feature>
<dbReference type="Proteomes" id="UP001236795">
    <property type="component" value="Unassembled WGS sequence"/>
</dbReference>
<feature type="region of interest" description="Disordered" evidence="7">
    <location>
        <begin position="323"/>
        <end position="342"/>
    </location>
</feature>
<comment type="cofactor">
    <cofactor evidence="1">
        <name>Ca(2+)</name>
        <dbReference type="ChEBI" id="CHEBI:29108"/>
    </cofactor>
</comment>
<evidence type="ECO:0000313" key="9">
    <source>
        <dbReference type="EMBL" id="MDQ0490393.1"/>
    </source>
</evidence>
<evidence type="ECO:0000313" key="10">
    <source>
        <dbReference type="Proteomes" id="UP001236795"/>
    </source>
</evidence>
<dbReference type="Gene3D" id="3.40.50.1100">
    <property type="match status" value="2"/>
</dbReference>
<organism evidence="9 10">
    <name type="scientific">Streptomyces thermodiastaticus</name>
    <dbReference type="NCBI Taxonomy" id="44061"/>
    <lineage>
        <taxon>Bacteria</taxon>
        <taxon>Bacillati</taxon>
        <taxon>Actinomycetota</taxon>
        <taxon>Actinomycetes</taxon>
        <taxon>Kitasatosporales</taxon>
        <taxon>Streptomycetaceae</taxon>
        <taxon>Streptomyces</taxon>
    </lineage>
</organism>
<dbReference type="GO" id="GO:0004794">
    <property type="term" value="F:threonine deaminase activity"/>
    <property type="evidence" value="ECO:0007669"/>
    <property type="project" value="UniProtKB-EC"/>
</dbReference>
<evidence type="ECO:0000256" key="7">
    <source>
        <dbReference type="SAM" id="MobiDB-lite"/>
    </source>
</evidence>
<dbReference type="InterPro" id="IPR036052">
    <property type="entry name" value="TrpB-like_PALP_sf"/>
</dbReference>
<evidence type="ECO:0000256" key="5">
    <source>
        <dbReference type="ARBA" id="ARBA00022842"/>
    </source>
</evidence>
<comment type="cofactor">
    <cofactor evidence="4">
        <name>Mg(2+)</name>
        <dbReference type="ChEBI" id="CHEBI:18420"/>
    </cofactor>
</comment>
<comment type="cofactor">
    <cofactor evidence="3">
        <name>Mn(2+)</name>
        <dbReference type="ChEBI" id="CHEBI:29035"/>
    </cofactor>
</comment>
<dbReference type="CDD" id="cd01562">
    <property type="entry name" value="Thr-dehyd"/>
    <property type="match status" value="1"/>
</dbReference>
<keyword evidence="6" id="KW-0663">Pyridoxal phosphate</keyword>
<evidence type="ECO:0000256" key="6">
    <source>
        <dbReference type="ARBA" id="ARBA00022898"/>
    </source>
</evidence>
<dbReference type="Pfam" id="PF00291">
    <property type="entry name" value="PALP"/>
    <property type="match status" value="1"/>
</dbReference>
<dbReference type="RefSeq" id="WP_258906488.1">
    <property type="nucleotide sequence ID" value="NZ_JAUSWC010000021.1"/>
</dbReference>
<dbReference type="PANTHER" id="PTHR43050:SF1">
    <property type="entry name" value="SERINE RACEMASE"/>
    <property type="match status" value="1"/>
</dbReference>
<sequence>MTTTTPPITLDDVRSAAARLRGVAHRTPVLRSRTLDALVGAEVHLKCENFQRVGAFKFRGAYNTVSRLTRDQLARGVVAYSSGNHAQAVALAARELGTTAVVVMPEDAPPSKRAATEGYGATVVSYDRYTGDRAAIAESLAAERGLTLVPPYDHPHVIAGQGTAALELLEESGELDALIAPVGGGGLIAGSATAVKGLHPATRVIGVEPEAGDDTRRSLEAGRRVTVPVPRTIADGQAVATPGELIFAVNRRLLDGVVLVDDEAIKEAMRFAFTRLKIVLEPSGATPLAALLTGRAGPLPPRVGLILSGGNVDTERFARLCAPGDRAGAPHPDGGPGWTGGR</sequence>
<dbReference type="EMBL" id="JAUSWC010000021">
    <property type="protein sequence ID" value="MDQ0490393.1"/>
    <property type="molecule type" value="Genomic_DNA"/>
</dbReference>
<keyword evidence="5" id="KW-0460">Magnesium</keyword>
<proteinExistence type="predicted"/>
<gene>
    <name evidence="9" type="ORF">QO019_005276</name>
</gene>
<keyword evidence="10" id="KW-1185">Reference proteome</keyword>
<evidence type="ECO:0000259" key="8">
    <source>
        <dbReference type="Pfam" id="PF00291"/>
    </source>
</evidence>
<evidence type="ECO:0000256" key="3">
    <source>
        <dbReference type="ARBA" id="ARBA00001936"/>
    </source>
</evidence>
<dbReference type="PROSITE" id="PS00165">
    <property type="entry name" value="DEHYDRATASE_SER_THR"/>
    <property type="match status" value="1"/>
</dbReference>
<comment type="cofactor">
    <cofactor evidence="2">
        <name>pyridoxal 5'-phosphate</name>
        <dbReference type="ChEBI" id="CHEBI:597326"/>
    </cofactor>
</comment>
<dbReference type="EC" id="4.3.1.19" evidence="9"/>
<protein>
    <submittedName>
        <fullName evidence="9">Threonine dehydratase</fullName>
        <ecNumber evidence="9">4.3.1.19</ecNumber>
    </submittedName>
</protein>
<evidence type="ECO:0000256" key="4">
    <source>
        <dbReference type="ARBA" id="ARBA00001946"/>
    </source>
</evidence>
<reference evidence="9 10" key="1">
    <citation type="submission" date="2023-07" db="EMBL/GenBank/DDBJ databases">
        <title>Genomic Encyclopedia of Type Strains, Phase IV (KMG-IV): sequencing the most valuable type-strain genomes for metagenomic binning, comparative biology and taxonomic classification.</title>
        <authorList>
            <person name="Goeker M."/>
        </authorList>
    </citation>
    <scope>NUCLEOTIDE SEQUENCE [LARGE SCALE GENOMIC DNA]</scope>
    <source>
        <strain evidence="9 10">DSM 40573</strain>
    </source>
</reference>
<name>A0ABU0KLW3_9ACTN</name>
<comment type="caution">
    <text evidence="9">The sequence shown here is derived from an EMBL/GenBank/DDBJ whole genome shotgun (WGS) entry which is preliminary data.</text>
</comment>
<dbReference type="PANTHER" id="PTHR43050">
    <property type="entry name" value="SERINE / THREONINE RACEMASE FAMILY MEMBER"/>
    <property type="match status" value="1"/>
</dbReference>
<dbReference type="SUPFAM" id="SSF53686">
    <property type="entry name" value="Tryptophan synthase beta subunit-like PLP-dependent enzymes"/>
    <property type="match status" value="1"/>
</dbReference>